<dbReference type="PANTHER" id="PTHR32063">
    <property type="match status" value="1"/>
</dbReference>
<dbReference type="Proteomes" id="UP000509458">
    <property type="component" value="Chromosome"/>
</dbReference>
<evidence type="ECO:0000313" key="2">
    <source>
        <dbReference type="EMBL" id="CAB9495196.1"/>
    </source>
</evidence>
<organism evidence="2 3">
    <name type="scientific">Alteromonas macleodii</name>
    <name type="common">Pseudoalteromonas macleodii</name>
    <dbReference type="NCBI Taxonomy" id="28108"/>
    <lineage>
        <taxon>Bacteria</taxon>
        <taxon>Pseudomonadati</taxon>
        <taxon>Pseudomonadota</taxon>
        <taxon>Gammaproteobacteria</taxon>
        <taxon>Alteromonadales</taxon>
        <taxon>Alteromonadaceae</taxon>
        <taxon>Alteromonas/Salinimonas group</taxon>
        <taxon>Alteromonas</taxon>
    </lineage>
</organism>
<dbReference type="SUPFAM" id="SSF82714">
    <property type="entry name" value="Multidrug efflux transporter AcrB TolC docking domain, DN and DC subdomains"/>
    <property type="match status" value="2"/>
</dbReference>
<accession>A0A6T9Y750</accession>
<dbReference type="Pfam" id="PF00873">
    <property type="entry name" value="ACR_tran"/>
    <property type="match status" value="1"/>
</dbReference>
<feature type="transmembrane region" description="Helical" evidence="1">
    <location>
        <begin position="12"/>
        <end position="32"/>
    </location>
</feature>
<sequence>MKLVSSALDNYRFSLVLIVTFIFLGLVSFLTMPRSEDPQLSFPINYIVALSPGTDTQDMEQLIADPMEEAINEIEDLKEVRTNISNGLVTQRVEFNYGTEPDEKYDDLVSALAQMSDRLPDTLTKLEVKKLSPSDVNIFQFALISESASYRELRLYAERFEKILESVNGIKKSEVWGIPDQQIQITVDFERVKYFGFRLSDALAAIRGEAENLPGGHVNVQGRRFTLKTSGKYVDIDAIRTTVIYALNGQPIYLKDIADVEFIDAEFEYVARYNGQRSIFITAMQNEGTNIYNIKRSVQRELDSFKQTLPNHIEAQVVMDQSKSVTKRLNEFFGSLLTGLLLVGAIVFLFMGVRNMIIVISVIPISILIGFGLLDLSNFGIEQMSIIGLIIALGLLVDNAIVVTDSIAQQMSRHQDVKLAAKKGTTKISSAVVSGTLTTLLAFLPVLAMQTNAGSFIRSLPLTVMYTLIASMFMGLLLTPLMVNWFNKFSLRRNSQKAHTYNIKLASRLLLAFTNGPYQSFLSFVLGRSKLFILLILIAFISTLSLFSNVGVSLFPKAENDRFLVNIKLPPNSNLKQTASTAAEVEAILAEFPNVASYATNIGRGNPRIYYSETPLAEQPNQAQIFVQVDTHNYSQYWQVVRSLRERLDNFTGAEVTLKNFQQGAAIEAPIVVYLFGDDFVVLQSVSKDIESLLAGLNGIHNVLNPVGEEKLTLKLNIDRGRAAQAGVSISSIDQVVRMSLVGLHVGDFQDNYGDSFKIVVRMAAAEGAKLADLSNIMVPNNNDQLIPLSQVASIELTAEPAEIQHYNSQRSAKITADVYGTHNVEAITQTIQQKLSEFDLPTGVRFKFGGERESRDEAFRGLIKSVIIALFGIFTVLVFQFRSFSQPVIVFVSIPFAISGAILALYFTGYSFSFMAFLGLAGLIGIVVNNSIILIDTANQLTENTGCRTQACLEACKTRLTPIILTSLTTVFSLLPIALQGSLTWSPLAWVIIGGMIVSTLISLIMVPVLYTWLSPTSMTQ</sequence>
<keyword evidence="1" id="KW-0472">Membrane</keyword>
<dbReference type="Gene3D" id="3.30.70.1430">
    <property type="entry name" value="Multidrug efflux transporter AcrB pore domain"/>
    <property type="match status" value="2"/>
</dbReference>
<dbReference type="Gene3D" id="1.20.1640.10">
    <property type="entry name" value="Multidrug efflux transporter AcrB transmembrane domain"/>
    <property type="match status" value="2"/>
</dbReference>
<feature type="transmembrane region" description="Helical" evidence="1">
    <location>
        <begin position="889"/>
        <end position="908"/>
    </location>
</feature>
<dbReference type="Gene3D" id="3.30.70.1320">
    <property type="entry name" value="Multidrug efflux transporter AcrB pore domain like"/>
    <property type="match status" value="1"/>
</dbReference>
<feature type="transmembrane region" description="Helical" evidence="1">
    <location>
        <begin position="989"/>
        <end position="1015"/>
    </location>
</feature>
<dbReference type="InterPro" id="IPR001036">
    <property type="entry name" value="Acrflvin-R"/>
</dbReference>
<dbReference type="SUPFAM" id="SSF82693">
    <property type="entry name" value="Multidrug efflux transporter AcrB pore domain, PN1, PN2, PC1 and PC2 subdomains"/>
    <property type="match status" value="3"/>
</dbReference>
<feature type="transmembrane region" description="Helical" evidence="1">
    <location>
        <begin position="915"/>
        <end position="936"/>
    </location>
</feature>
<dbReference type="Gene3D" id="3.30.2090.10">
    <property type="entry name" value="Multidrug efflux transporter AcrB TolC docking domain, DN and DC subdomains"/>
    <property type="match status" value="2"/>
</dbReference>
<dbReference type="GO" id="GO:0005886">
    <property type="term" value="C:plasma membrane"/>
    <property type="evidence" value="ECO:0007669"/>
    <property type="project" value="TreeGrafter"/>
</dbReference>
<protein>
    <recommendedName>
        <fullName evidence="4">Multidrug efflux pump subunit AcrB</fullName>
    </recommendedName>
</protein>
<dbReference type="PANTHER" id="PTHR32063:SF0">
    <property type="entry name" value="SWARMING MOTILITY PROTEIN SWRC"/>
    <property type="match status" value="1"/>
</dbReference>
<dbReference type="PRINTS" id="PR00702">
    <property type="entry name" value="ACRIFLAVINRP"/>
</dbReference>
<dbReference type="RefSeq" id="WP_179984447.1">
    <property type="nucleotide sequence ID" value="NZ_LR812090.1"/>
</dbReference>
<reference evidence="2 3" key="1">
    <citation type="submission" date="2020-06" db="EMBL/GenBank/DDBJ databases">
        <authorList>
            <person name="Duchaud E."/>
        </authorList>
    </citation>
    <scope>NUCLEOTIDE SEQUENCE [LARGE SCALE GENOMIC DNA]</scope>
    <source>
        <strain evidence="2">Alteromonas fortis</strain>
    </source>
</reference>
<feature type="transmembrane region" description="Helical" evidence="1">
    <location>
        <begin position="964"/>
        <end position="982"/>
    </location>
</feature>
<feature type="transmembrane region" description="Helical" evidence="1">
    <location>
        <begin position="357"/>
        <end position="374"/>
    </location>
</feature>
<feature type="transmembrane region" description="Helical" evidence="1">
    <location>
        <begin position="460"/>
        <end position="485"/>
    </location>
</feature>
<name>A0A6T9Y750_ALTMA</name>
<dbReference type="EMBL" id="LR812090">
    <property type="protein sequence ID" value="CAB9495196.1"/>
    <property type="molecule type" value="Genomic_DNA"/>
</dbReference>
<feature type="transmembrane region" description="Helical" evidence="1">
    <location>
        <begin position="386"/>
        <end position="408"/>
    </location>
</feature>
<dbReference type="InterPro" id="IPR027463">
    <property type="entry name" value="AcrB_DN_DC_subdom"/>
</dbReference>
<feature type="transmembrane region" description="Helical" evidence="1">
    <location>
        <begin position="332"/>
        <end position="350"/>
    </location>
</feature>
<evidence type="ECO:0008006" key="4">
    <source>
        <dbReference type="Google" id="ProtNLM"/>
    </source>
</evidence>
<feature type="transmembrane region" description="Helical" evidence="1">
    <location>
        <begin position="532"/>
        <end position="555"/>
    </location>
</feature>
<evidence type="ECO:0000313" key="3">
    <source>
        <dbReference type="Proteomes" id="UP000509458"/>
    </source>
</evidence>
<dbReference type="SUPFAM" id="SSF82866">
    <property type="entry name" value="Multidrug efflux transporter AcrB transmembrane domain"/>
    <property type="match status" value="2"/>
</dbReference>
<gene>
    <name evidence="2" type="ORF">ALFOR1_40595</name>
</gene>
<proteinExistence type="predicted"/>
<dbReference type="AlphaFoldDB" id="A0A6T9Y750"/>
<evidence type="ECO:0000256" key="1">
    <source>
        <dbReference type="SAM" id="Phobius"/>
    </source>
</evidence>
<dbReference type="GO" id="GO:0042910">
    <property type="term" value="F:xenobiotic transmembrane transporter activity"/>
    <property type="evidence" value="ECO:0007669"/>
    <property type="project" value="TreeGrafter"/>
</dbReference>
<dbReference type="Gene3D" id="3.30.70.1440">
    <property type="entry name" value="Multidrug efflux transporter AcrB pore domain"/>
    <property type="match status" value="1"/>
</dbReference>
<feature type="transmembrane region" description="Helical" evidence="1">
    <location>
        <begin position="428"/>
        <end position="448"/>
    </location>
</feature>
<feature type="transmembrane region" description="Helical" evidence="1">
    <location>
        <begin position="863"/>
        <end position="883"/>
    </location>
</feature>
<keyword evidence="1" id="KW-1133">Transmembrane helix</keyword>
<keyword evidence="1" id="KW-0812">Transmembrane</keyword>